<dbReference type="InterPro" id="IPR024989">
    <property type="entry name" value="MFS_assoc_dom"/>
</dbReference>
<dbReference type="EMBL" id="JACVVK020000236">
    <property type="protein sequence ID" value="KAK7482937.1"/>
    <property type="molecule type" value="Genomic_DNA"/>
</dbReference>
<feature type="domain" description="Major facilitator superfamily associated" evidence="7">
    <location>
        <begin position="17"/>
        <end position="573"/>
    </location>
</feature>
<sequence length="613" mass="66492">MARPKIAYRVNRLLLPVKGYYFFFNAAMASLQPYLVVYLKQQGLSASESGVLFGSMPFLSFLVQPLVGAAADRWLKHKAVLVTATVLTGLFHLLFLAVPPRTPAGNVLTSGARLTCFSHHVPRLSVCDDGAGVSSDCLELKNGSTNGFLSPGCVANKPGLKTEEQAPYFLSLADLLEAFAKGAVNSTSPQCRMACDVPFPFEHFYSEREVCFPVAPDASPSDTKPCVHTNIQHLHTEFNRQDSVGVTTNSSERRHDVNDVHCSTFTFTPFLLHNGSVQDAMCNNNDILECTVRCQRLTESGACESHSSTFDLTFGLLYVIYLAAFLTLGSVFPIMDAITYAMLGDQRHLYGRQRVWGTVGYLAVGVATSFGMYVMTNSGQNVDYDVLFYANAGFCGAAAFIACFFGTNINVRCGNMLKNMGSLLVLPKVIAFLVVMFNFGVAYSGVLFLFWFLKDLGAPPELFALSVVCSGGAMIPVMSLSGRLIKRFGCVPCVCVSVVVMSARMLAYSLLSNPWLVLVVEPLHGACFGLMLPAATAYTSVISPPGMAATMQGRGAGGLLTGWMFSAVGARVTYRVYAGSGVAVFVGYYLLHRLVFTERAPRPRPEDITLETK</sequence>
<comment type="similarity">
    <text evidence="2">Belongs to the major facilitator superfamily. MFSD6 family.</text>
</comment>
<feature type="transmembrane region" description="Helical" evidence="6">
    <location>
        <begin position="488"/>
        <end position="511"/>
    </location>
</feature>
<evidence type="ECO:0000313" key="9">
    <source>
        <dbReference type="Proteomes" id="UP001519460"/>
    </source>
</evidence>
<evidence type="ECO:0000313" key="8">
    <source>
        <dbReference type="EMBL" id="KAK7482937.1"/>
    </source>
</evidence>
<feature type="transmembrane region" description="Helical" evidence="6">
    <location>
        <begin position="523"/>
        <end position="541"/>
    </location>
</feature>
<organism evidence="8 9">
    <name type="scientific">Batillaria attramentaria</name>
    <dbReference type="NCBI Taxonomy" id="370345"/>
    <lineage>
        <taxon>Eukaryota</taxon>
        <taxon>Metazoa</taxon>
        <taxon>Spiralia</taxon>
        <taxon>Lophotrochozoa</taxon>
        <taxon>Mollusca</taxon>
        <taxon>Gastropoda</taxon>
        <taxon>Caenogastropoda</taxon>
        <taxon>Sorbeoconcha</taxon>
        <taxon>Cerithioidea</taxon>
        <taxon>Batillariidae</taxon>
        <taxon>Batillaria</taxon>
    </lineage>
</organism>
<reference evidence="8 9" key="1">
    <citation type="journal article" date="2023" name="Sci. Data">
        <title>Genome assembly of the Korean intertidal mud-creeper Batillaria attramentaria.</title>
        <authorList>
            <person name="Patra A.K."/>
            <person name="Ho P.T."/>
            <person name="Jun S."/>
            <person name="Lee S.J."/>
            <person name="Kim Y."/>
            <person name="Won Y.J."/>
        </authorList>
    </citation>
    <scope>NUCLEOTIDE SEQUENCE [LARGE SCALE GENOMIC DNA]</scope>
    <source>
        <strain evidence="8">Wonlab-2016</strain>
    </source>
</reference>
<gene>
    <name evidence="8" type="ORF">BaRGS_00025837</name>
</gene>
<feature type="transmembrane region" description="Helical" evidence="6">
    <location>
        <begin position="576"/>
        <end position="596"/>
    </location>
</feature>
<dbReference type="GO" id="GO:0016020">
    <property type="term" value="C:membrane"/>
    <property type="evidence" value="ECO:0007669"/>
    <property type="project" value="UniProtKB-SubCell"/>
</dbReference>
<feature type="transmembrane region" description="Helical" evidence="6">
    <location>
        <begin position="79"/>
        <end position="98"/>
    </location>
</feature>
<dbReference type="Proteomes" id="UP001519460">
    <property type="component" value="Unassembled WGS sequence"/>
</dbReference>
<feature type="transmembrane region" description="Helical" evidence="6">
    <location>
        <begin position="429"/>
        <end position="451"/>
    </location>
</feature>
<feature type="transmembrane region" description="Helical" evidence="6">
    <location>
        <begin position="20"/>
        <end position="39"/>
    </location>
</feature>
<proteinExistence type="inferred from homology"/>
<evidence type="ECO:0000259" key="7">
    <source>
        <dbReference type="Pfam" id="PF12832"/>
    </source>
</evidence>
<dbReference type="SUPFAM" id="SSF103473">
    <property type="entry name" value="MFS general substrate transporter"/>
    <property type="match status" value="1"/>
</dbReference>
<feature type="non-terminal residue" evidence="8">
    <location>
        <position position="613"/>
    </location>
</feature>
<feature type="transmembrane region" description="Helical" evidence="6">
    <location>
        <begin position="316"/>
        <end position="343"/>
    </location>
</feature>
<comment type="caution">
    <text evidence="8">The sequence shown here is derived from an EMBL/GenBank/DDBJ whole genome shotgun (WGS) entry which is preliminary data.</text>
</comment>
<keyword evidence="5 6" id="KW-0472">Membrane</keyword>
<evidence type="ECO:0000256" key="5">
    <source>
        <dbReference type="ARBA" id="ARBA00023136"/>
    </source>
</evidence>
<evidence type="ECO:0000256" key="2">
    <source>
        <dbReference type="ARBA" id="ARBA00005241"/>
    </source>
</evidence>
<protein>
    <recommendedName>
        <fullName evidence="7">Major facilitator superfamily associated domain-containing protein</fullName>
    </recommendedName>
</protein>
<name>A0ABD0K745_9CAEN</name>
<keyword evidence="9" id="KW-1185">Reference proteome</keyword>
<feature type="transmembrane region" description="Helical" evidence="6">
    <location>
        <begin position="463"/>
        <end position="481"/>
    </location>
</feature>
<dbReference type="AlphaFoldDB" id="A0ABD0K745"/>
<keyword evidence="3 6" id="KW-0812">Transmembrane</keyword>
<dbReference type="PANTHER" id="PTHR16172:SF41">
    <property type="entry name" value="MAJOR FACILITATOR SUPERFAMILY DOMAIN-CONTAINING PROTEIN 6-LIKE"/>
    <property type="match status" value="1"/>
</dbReference>
<evidence type="ECO:0000256" key="6">
    <source>
        <dbReference type="SAM" id="Phobius"/>
    </source>
</evidence>
<evidence type="ECO:0000256" key="3">
    <source>
        <dbReference type="ARBA" id="ARBA00022692"/>
    </source>
</evidence>
<feature type="transmembrane region" description="Helical" evidence="6">
    <location>
        <begin position="355"/>
        <end position="374"/>
    </location>
</feature>
<evidence type="ECO:0000256" key="4">
    <source>
        <dbReference type="ARBA" id="ARBA00022989"/>
    </source>
</evidence>
<dbReference type="InterPro" id="IPR036259">
    <property type="entry name" value="MFS_trans_sf"/>
</dbReference>
<feature type="transmembrane region" description="Helical" evidence="6">
    <location>
        <begin position="386"/>
        <end position="409"/>
    </location>
</feature>
<dbReference type="Gene3D" id="1.20.1250.20">
    <property type="entry name" value="MFS general substrate transporter like domains"/>
    <property type="match status" value="2"/>
</dbReference>
<accession>A0ABD0K745</accession>
<evidence type="ECO:0000256" key="1">
    <source>
        <dbReference type="ARBA" id="ARBA00004141"/>
    </source>
</evidence>
<comment type="subcellular location">
    <subcellularLocation>
        <location evidence="1">Membrane</location>
        <topology evidence="1">Multi-pass membrane protein</topology>
    </subcellularLocation>
</comment>
<dbReference type="Pfam" id="PF12832">
    <property type="entry name" value="MFS_1_like"/>
    <property type="match status" value="1"/>
</dbReference>
<dbReference type="PANTHER" id="PTHR16172">
    <property type="entry name" value="MAJOR FACILITATOR SUPERFAMILY DOMAIN-CONTAINING PROTEIN 6-LIKE"/>
    <property type="match status" value="1"/>
</dbReference>
<keyword evidence="4 6" id="KW-1133">Transmembrane helix</keyword>
<feature type="transmembrane region" description="Helical" evidence="6">
    <location>
        <begin position="51"/>
        <end position="67"/>
    </location>
</feature>
<dbReference type="InterPro" id="IPR051717">
    <property type="entry name" value="MFS_MFSD6"/>
</dbReference>